<reference evidence="1 2" key="1">
    <citation type="submission" date="2019-05" db="EMBL/GenBank/DDBJ databases">
        <title>Another draft genome of Portunus trituberculatus and its Hox gene families provides insights of decapod evolution.</title>
        <authorList>
            <person name="Jeong J.-H."/>
            <person name="Song I."/>
            <person name="Kim S."/>
            <person name="Choi T."/>
            <person name="Kim D."/>
            <person name="Ryu S."/>
            <person name="Kim W."/>
        </authorList>
    </citation>
    <scope>NUCLEOTIDE SEQUENCE [LARGE SCALE GENOMIC DNA]</scope>
    <source>
        <tissue evidence="1">Muscle</tissue>
    </source>
</reference>
<proteinExistence type="predicted"/>
<dbReference type="Proteomes" id="UP000324222">
    <property type="component" value="Unassembled WGS sequence"/>
</dbReference>
<dbReference type="AlphaFoldDB" id="A0A5B7J1Y0"/>
<dbReference type="OrthoDB" id="6781302at2759"/>
<gene>
    <name evidence="1" type="ORF">E2C01_083409</name>
</gene>
<evidence type="ECO:0000313" key="1">
    <source>
        <dbReference type="EMBL" id="MPC88503.1"/>
    </source>
</evidence>
<evidence type="ECO:0000313" key="2">
    <source>
        <dbReference type="Proteomes" id="UP000324222"/>
    </source>
</evidence>
<keyword evidence="2" id="KW-1185">Reference proteome</keyword>
<accession>A0A5B7J1Y0</accession>
<sequence>MVLNYLHEVHSGRLKNTEHIYLMPGHSLPCDSAFGNIERKLIRESNSYDFDSYCNIIQNGKDVPTIVNFLDISVLKQRVVNRKPINESVSFIEARKLIFDQSYKEGYFIAMTYCDAPLIPVRLMPGRSSFSQSLFDLSLAALPQKYDAPILLNAGKKLLMSYGSARAVTHTHTEQ</sequence>
<comment type="caution">
    <text evidence="1">The sequence shown here is derived from an EMBL/GenBank/DDBJ whole genome shotgun (WGS) entry which is preliminary data.</text>
</comment>
<name>A0A5B7J1Y0_PORTR</name>
<dbReference type="EMBL" id="VSRR010078011">
    <property type="protein sequence ID" value="MPC88503.1"/>
    <property type="molecule type" value="Genomic_DNA"/>
</dbReference>
<protein>
    <submittedName>
        <fullName evidence="1">Uncharacterized protein</fullName>
    </submittedName>
</protein>
<organism evidence="1 2">
    <name type="scientific">Portunus trituberculatus</name>
    <name type="common">Swimming crab</name>
    <name type="synonym">Neptunus trituberculatus</name>
    <dbReference type="NCBI Taxonomy" id="210409"/>
    <lineage>
        <taxon>Eukaryota</taxon>
        <taxon>Metazoa</taxon>
        <taxon>Ecdysozoa</taxon>
        <taxon>Arthropoda</taxon>
        <taxon>Crustacea</taxon>
        <taxon>Multicrustacea</taxon>
        <taxon>Malacostraca</taxon>
        <taxon>Eumalacostraca</taxon>
        <taxon>Eucarida</taxon>
        <taxon>Decapoda</taxon>
        <taxon>Pleocyemata</taxon>
        <taxon>Brachyura</taxon>
        <taxon>Eubrachyura</taxon>
        <taxon>Portunoidea</taxon>
        <taxon>Portunidae</taxon>
        <taxon>Portuninae</taxon>
        <taxon>Portunus</taxon>
    </lineage>
</organism>